<dbReference type="RefSeq" id="WP_187964975.1">
    <property type="nucleotide sequence ID" value="NZ_JACVDC010000015.1"/>
</dbReference>
<dbReference type="Gene3D" id="3.40.30.10">
    <property type="entry name" value="Glutaredoxin"/>
    <property type="match status" value="1"/>
</dbReference>
<dbReference type="PANTHER" id="PTHR42852">
    <property type="entry name" value="THIOL:DISULFIDE INTERCHANGE PROTEIN DSBE"/>
    <property type="match status" value="1"/>
</dbReference>
<protein>
    <submittedName>
        <fullName evidence="9">AhpC/TSA family protein</fullName>
    </submittedName>
</protein>
<dbReference type="GO" id="GO:0017004">
    <property type="term" value="P:cytochrome complex assembly"/>
    <property type="evidence" value="ECO:0007669"/>
    <property type="project" value="UniProtKB-KW"/>
</dbReference>
<keyword evidence="7" id="KW-0676">Redox-active center</keyword>
<dbReference type="GO" id="GO:0030313">
    <property type="term" value="C:cell envelope"/>
    <property type="evidence" value="ECO:0007669"/>
    <property type="project" value="UniProtKB-SubCell"/>
</dbReference>
<accession>A0A926JQV9</accession>
<dbReference type="Pfam" id="PF00578">
    <property type="entry name" value="AhpC-TSA"/>
    <property type="match status" value="1"/>
</dbReference>
<evidence type="ECO:0000313" key="9">
    <source>
        <dbReference type="EMBL" id="MBC9795827.1"/>
    </source>
</evidence>
<dbReference type="PROSITE" id="PS51352">
    <property type="entry name" value="THIOREDOXIN_2"/>
    <property type="match status" value="1"/>
</dbReference>
<dbReference type="InterPro" id="IPR036249">
    <property type="entry name" value="Thioredoxin-like_sf"/>
</dbReference>
<evidence type="ECO:0000256" key="5">
    <source>
        <dbReference type="ARBA" id="ARBA00023002"/>
    </source>
</evidence>
<dbReference type="GO" id="GO:0006979">
    <property type="term" value="P:response to oxidative stress"/>
    <property type="evidence" value="ECO:0007669"/>
    <property type="project" value="InterPro"/>
</dbReference>
<keyword evidence="4" id="KW-0201">Cytochrome c-type biogenesis</keyword>
<evidence type="ECO:0000256" key="3">
    <source>
        <dbReference type="ARBA" id="ARBA00022559"/>
    </source>
</evidence>
<keyword evidence="3" id="KW-0575">Peroxidase</keyword>
<comment type="caution">
    <text evidence="9">The sequence shown here is derived from an EMBL/GenBank/DDBJ whole genome shotgun (WGS) entry which is preliminary data.</text>
</comment>
<feature type="domain" description="Thioredoxin" evidence="8">
    <location>
        <begin position="259"/>
        <end position="410"/>
    </location>
</feature>
<dbReference type="PROSITE" id="PS51257">
    <property type="entry name" value="PROKAR_LIPOPROTEIN"/>
    <property type="match status" value="1"/>
</dbReference>
<dbReference type="InterPro" id="IPR000866">
    <property type="entry name" value="AhpC/TSA"/>
</dbReference>
<dbReference type="PROSITE" id="PS51355">
    <property type="entry name" value="GLUTATHIONE_PEROXID_3"/>
    <property type="match status" value="1"/>
</dbReference>
<keyword evidence="10" id="KW-1185">Reference proteome</keyword>
<dbReference type="InterPro" id="IPR025380">
    <property type="entry name" value="DUF4369"/>
</dbReference>
<organism evidence="9 10">
    <name type="scientific">Sinomicrobium weinanense</name>
    <dbReference type="NCBI Taxonomy" id="2842200"/>
    <lineage>
        <taxon>Bacteria</taxon>
        <taxon>Pseudomonadati</taxon>
        <taxon>Bacteroidota</taxon>
        <taxon>Flavobacteriia</taxon>
        <taxon>Flavobacteriales</taxon>
        <taxon>Flavobacteriaceae</taxon>
        <taxon>Sinomicrobium</taxon>
    </lineage>
</organism>
<dbReference type="InterPro" id="IPR000889">
    <property type="entry name" value="Glutathione_peroxidase"/>
</dbReference>
<reference evidence="9 10" key="1">
    <citation type="submission" date="2020-09" db="EMBL/GenBank/DDBJ databases">
        <title>Sinomicrobium weinanense sp. nov., a halophilic bacteria isolated from saline-alkali soil.</title>
        <authorList>
            <person name="Wu P."/>
            <person name="Ren H."/>
            <person name="Mei Y."/>
            <person name="Liang Y."/>
            <person name="Chen Z."/>
        </authorList>
    </citation>
    <scope>NUCLEOTIDE SEQUENCE [LARGE SCALE GENOMIC DNA]</scope>
    <source>
        <strain evidence="9 10">FJxs</strain>
    </source>
</reference>
<keyword evidence="6" id="KW-1015">Disulfide bond</keyword>
<evidence type="ECO:0000256" key="4">
    <source>
        <dbReference type="ARBA" id="ARBA00022748"/>
    </source>
</evidence>
<dbReference type="InterPro" id="IPR050553">
    <property type="entry name" value="Thioredoxin_ResA/DsbE_sf"/>
</dbReference>
<dbReference type="EMBL" id="JACVDC010000015">
    <property type="protein sequence ID" value="MBC9795827.1"/>
    <property type="molecule type" value="Genomic_DNA"/>
</dbReference>
<dbReference type="GO" id="GO:0004601">
    <property type="term" value="F:peroxidase activity"/>
    <property type="evidence" value="ECO:0007669"/>
    <property type="project" value="UniProtKB-KW"/>
</dbReference>
<dbReference type="SUPFAM" id="SSF52833">
    <property type="entry name" value="Thioredoxin-like"/>
    <property type="match status" value="1"/>
</dbReference>
<name>A0A926JQV9_9FLAO</name>
<dbReference type="PANTHER" id="PTHR42852:SF6">
    <property type="entry name" value="THIOL:DISULFIDE INTERCHANGE PROTEIN DSBE"/>
    <property type="match status" value="1"/>
</dbReference>
<evidence type="ECO:0000259" key="8">
    <source>
        <dbReference type="PROSITE" id="PS51352"/>
    </source>
</evidence>
<evidence type="ECO:0000256" key="1">
    <source>
        <dbReference type="ARBA" id="ARBA00004196"/>
    </source>
</evidence>
<comment type="subcellular location">
    <subcellularLocation>
        <location evidence="1">Cell envelope</location>
    </subcellularLocation>
</comment>
<dbReference type="Proteomes" id="UP000653730">
    <property type="component" value="Unassembled WGS sequence"/>
</dbReference>
<dbReference type="InterPro" id="IPR013766">
    <property type="entry name" value="Thioredoxin_domain"/>
</dbReference>
<dbReference type="CDD" id="cd02966">
    <property type="entry name" value="TlpA_like_family"/>
    <property type="match status" value="1"/>
</dbReference>
<gene>
    <name evidence="9" type="ORF">IBL28_07610</name>
</gene>
<evidence type="ECO:0000256" key="6">
    <source>
        <dbReference type="ARBA" id="ARBA00023157"/>
    </source>
</evidence>
<comment type="similarity">
    <text evidence="2">Belongs to the glutathione peroxidase family.</text>
</comment>
<keyword evidence="5" id="KW-0560">Oxidoreductase</keyword>
<dbReference type="Pfam" id="PF14289">
    <property type="entry name" value="DUF4369"/>
    <property type="match status" value="1"/>
</dbReference>
<evidence type="ECO:0000313" key="10">
    <source>
        <dbReference type="Proteomes" id="UP000653730"/>
    </source>
</evidence>
<evidence type="ECO:0000256" key="7">
    <source>
        <dbReference type="ARBA" id="ARBA00023284"/>
    </source>
</evidence>
<sequence length="410" mass="46803">MRIKSVLWLVIIGIFISCNSDKNKQKDRSYTITGNIKGIDTASVKLVYRDMESYESITLDSGKVEKGKFEFQGTLSSPRQLSVIFNTGNETLYNNFFAENADIRLQLDTARYDSKQQNYKSLVAETQGSELQEEYERYQALGKKIRDRLVPYRESYDKLNERYIAARKAENKEEITILEQQLDSIKESMSEIAEGLNSIDEDYIKKHTASHIATYLLTTKIADYGLDKATAYYNAFTPEIKDGVYGKSILKQLEKLKKASPGAEAPLFSTIDINGDTLKLKDFRGQYVLLDFWASWCKPCRKGNPHLIELYKKYNKKGLEIIGISDDDSNHAAWEKAIKDDGIGIWRHVLRGLKVDRAEGYKILDQGISGPYDIHYLPTKILINKEGVIVGRYSSEEEPLDSKLKEVFGE</sequence>
<dbReference type="AlphaFoldDB" id="A0A926JQV9"/>
<proteinExistence type="inferred from homology"/>
<evidence type="ECO:0000256" key="2">
    <source>
        <dbReference type="ARBA" id="ARBA00006926"/>
    </source>
</evidence>